<evidence type="ECO:0008006" key="6">
    <source>
        <dbReference type="Google" id="ProtNLM"/>
    </source>
</evidence>
<dbReference type="Proteomes" id="UP001138672">
    <property type="component" value="Unassembled WGS sequence"/>
</dbReference>
<name>A0A9X0YHD4_9FLAO</name>
<dbReference type="EMBL" id="JAGGJQ010000001">
    <property type="protein sequence ID" value="MBP1838225.1"/>
    <property type="molecule type" value="Genomic_DNA"/>
</dbReference>
<evidence type="ECO:0000256" key="1">
    <source>
        <dbReference type="SAM" id="SignalP"/>
    </source>
</evidence>
<gene>
    <name evidence="2" type="ORF">J2Z56_000121</name>
    <name evidence="3" type="ORF">J2Z57_000787</name>
</gene>
<dbReference type="RefSeq" id="WP_057781066.1">
    <property type="nucleotide sequence ID" value="NZ_JAGGJQ010000001.1"/>
</dbReference>
<keyword evidence="1" id="KW-0732">Signal</keyword>
<feature type="chain" id="PRO_5040931112" description="Outer membrane protein beta-barrel domain-containing protein" evidence="1">
    <location>
        <begin position="23"/>
        <end position="366"/>
    </location>
</feature>
<feature type="signal peptide" evidence="1">
    <location>
        <begin position="1"/>
        <end position="22"/>
    </location>
</feature>
<evidence type="ECO:0000313" key="2">
    <source>
        <dbReference type="EMBL" id="MBP1838225.1"/>
    </source>
</evidence>
<dbReference type="EMBL" id="JAUSUU010000002">
    <property type="protein sequence ID" value="MDQ0334360.1"/>
    <property type="molecule type" value="Genomic_DNA"/>
</dbReference>
<comment type="caution">
    <text evidence="2">The sequence shown here is derived from an EMBL/GenBank/DDBJ whole genome shotgun (WGS) entry which is preliminary data.</text>
</comment>
<accession>A0A9X0YHD4</accession>
<reference evidence="2" key="1">
    <citation type="submission" date="2021-03" db="EMBL/GenBank/DDBJ databases">
        <title>Genomic Encyclopedia of Type Strains, Phase IV (KMG-IV): sequencing the most valuable type-strain genomes for metagenomic binning, comparative biology and taxonomic classification.</title>
        <authorList>
            <person name="Goeker M."/>
        </authorList>
    </citation>
    <scope>NUCLEOTIDE SEQUENCE</scope>
    <source>
        <strain evidence="2">DSM 15523</strain>
        <strain evidence="3 5">DSM 16476</strain>
    </source>
</reference>
<proteinExistence type="predicted"/>
<protein>
    <recommendedName>
        <fullName evidence="6">Outer membrane protein beta-barrel domain-containing protein</fullName>
    </recommendedName>
</protein>
<dbReference type="OrthoDB" id="1466811at2"/>
<dbReference type="Proteomes" id="UP001231587">
    <property type="component" value="Unassembled WGS sequence"/>
</dbReference>
<organism evidence="2 4">
    <name type="scientific">Formosa algae</name>
    <dbReference type="NCBI Taxonomy" id="225843"/>
    <lineage>
        <taxon>Bacteria</taxon>
        <taxon>Pseudomonadati</taxon>
        <taxon>Bacteroidota</taxon>
        <taxon>Flavobacteriia</taxon>
        <taxon>Flavobacteriales</taxon>
        <taxon>Flavobacteriaceae</taxon>
        <taxon>Formosa</taxon>
    </lineage>
</organism>
<evidence type="ECO:0000313" key="5">
    <source>
        <dbReference type="Proteomes" id="UP001231587"/>
    </source>
</evidence>
<sequence length="366" mass="41927">MNTITKLTIALTLALASQISVAQDTEVIVKNDSLNVKEIEVLKTQKETVRAEEKELLRQEVEAINDKVDAGYITAEEGEILKQEIAKKRALNIENRIAILDNKIDLLGRNTESYTFGEDGQIVIRIGKDYDSDRSSEQTSIYIGPKKQHIPTYDKRTTSDLVFAIGFNNALIEGESLNDSPYKLGGSGFVELGWAWKTRVFENSNALRLKYGFSFQWNKLDIKDNMYFREEGDQVVFEEYPYDVRKSKFRTTNLVFPVHFEFGPSKKTVNDDYFRYSTHKKFKFGIGGYGGFNISSLQKVKYKEDGNNQKKKYKDYDAVNSFVYGVSSYVSLGSVGLYFKYDLSPIFKNQTFDQNNISLGLRFDMD</sequence>
<dbReference type="AlphaFoldDB" id="A0A9X0YHD4"/>
<keyword evidence="5" id="KW-1185">Reference proteome</keyword>
<evidence type="ECO:0000313" key="4">
    <source>
        <dbReference type="Proteomes" id="UP001138672"/>
    </source>
</evidence>
<evidence type="ECO:0000313" key="3">
    <source>
        <dbReference type="EMBL" id="MDQ0334360.1"/>
    </source>
</evidence>